<dbReference type="GO" id="GO:0043531">
    <property type="term" value="F:ADP binding"/>
    <property type="evidence" value="ECO:0007669"/>
    <property type="project" value="InterPro"/>
</dbReference>
<dbReference type="Gramene" id="TraesLDM2A03G00582630.1">
    <property type="protein sequence ID" value="TraesLDM2A03G00582630.1.CDS1"/>
    <property type="gene ID" value="TraesLDM2A03G00582630"/>
</dbReference>
<feature type="coiled-coil region" evidence="6">
    <location>
        <begin position="38"/>
        <end position="85"/>
    </location>
</feature>
<keyword evidence="2" id="KW-0433">Leucine-rich repeat</keyword>
<evidence type="ECO:0000256" key="2">
    <source>
        <dbReference type="ARBA" id="ARBA00022614"/>
    </source>
</evidence>
<reference evidence="9" key="2">
    <citation type="submission" date="2018-10" db="UniProtKB">
        <authorList>
            <consortium name="EnsemblPlants"/>
        </authorList>
    </citation>
    <scope>IDENTIFICATION</scope>
</reference>
<dbReference type="Gene3D" id="3.40.50.300">
    <property type="entry name" value="P-loop containing nucleotide triphosphate hydrolases"/>
    <property type="match status" value="1"/>
</dbReference>
<keyword evidence="10" id="KW-1185">Reference proteome</keyword>
<dbReference type="OrthoDB" id="693720at2759"/>
<evidence type="ECO:0000256" key="5">
    <source>
        <dbReference type="ARBA" id="ARBA00022821"/>
    </source>
</evidence>
<feature type="domain" description="Disease resistance N-terminal" evidence="8">
    <location>
        <begin position="24"/>
        <end position="93"/>
    </location>
</feature>
<evidence type="ECO:0000256" key="3">
    <source>
        <dbReference type="ARBA" id="ARBA00022737"/>
    </source>
</evidence>
<keyword evidence="4" id="KW-0547">Nucleotide-binding</keyword>
<evidence type="ECO:0000256" key="1">
    <source>
        <dbReference type="ARBA" id="ARBA00008894"/>
    </source>
</evidence>
<dbReference type="Proteomes" id="UP000019116">
    <property type="component" value="Chromosome 2A"/>
</dbReference>
<keyword evidence="5" id="KW-0611">Plant defense</keyword>
<dbReference type="STRING" id="4565.A0A3B6ANS2"/>
<evidence type="ECO:0000256" key="4">
    <source>
        <dbReference type="ARBA" id="ARBA00022741"/>
    </source>
</evidence>
<dbReference type="AlphaFoldDB" id="A0A3B6ANS2"/>
<dbReference type="InterPro" id="IPR041118">
    <property type="entry name" value="Rx_N"/>
</dbReference>
<dbReference type="Pfam" id="PF00931">
    <property type="entry name" value="NB-ARC"/>
    <property type="match status" value="1"/>
</dbReference>
<dbReference type="Gramene" id="TraesCAD_scaffold_017207_01G000200.1">
    <property type="protein sequence ID" value="TraesCAD_scaffold_017207_01G000200.1"/>
    <property type="gene ID" value="TraesCAD_scaffold_017207_01G000200"/>
</dbReference>
<organism evidence="9">
    <name type="scientific">Triticum aestivum</name>
    <name type="common">Wheat</name>
    <dbReference type="NCBI Taxonomy" id="4565"/>
    <lineage>
        <taxon>Eukaryota</taxon>
        <taxon>Viridiplantae</taxon>
        <taxon>Streptophyta</taxon>
        <taxon>Embryophyta</taxon>
        <taxon>Tracheophyta</taxon>
        <taxon>Spermatophyta</taxon>
        <taxon>Magnoliopsida</taxon>
        <taxon>Liliopsida</taxon>
        <taxon>Poales</taxon>
        <taxon>Poaceae</taxon>
        <taxon>BOP clade</taxon>
        <taxon>Pooideae</taxon>
        <taxon>Triticodae</taxon>
        <taxon>Triticeae</taxon>
        <taxon>Triticinae</taxon>
        <taxon>Triticum</taxon>
    </lineage>
</organism>
<dbReference type="Gramene" id="TraesARI2A03G00586760.1">
    <property type="protein sequence ID" value="TraesARI2A03G00586760.1.CDS1"/>
    <property type="gene ID" value="TraesARI2A03G00586760"/>
</dbReference>
<dbReference type="Gene3D" id="1.20.5.4130">
    <property type="match status" value="1"/>
</dbReference>
<keyword evidence="6" id="KW-0175">Coiled coil</keyword>
<name>A0A3B6ANS2_WHEAT</name>
<protein>
    <recommendedName>
        <fullName evidence="11">NB-ARC domain-containing protein</fullName>
    </recommendedName>
</protein>
<dbReference type="Gramene" id="TraesWEE_scaffold_003482_01G001100.1">
    <property type="protein sequence ID" value="TraesWEE_scaffold_003482_01G001100.1"/>
    <property type="gene ID" value="TraesWEE_scaffold_003482_01G001100"/>
</dbReference>
<reference evidence="9" key="1">
    <citation type="submission" date="2018-08" db="EMBL/GenBank/DDBJ databases">
        <authorList>
            <person name="Rossello M."/>
        </authorList>
    </citation>
    <scope>NUCLEOTIDE SEQUENCE [LARGE SCALE GENOMIC DNA]</scope>
    <source>
        <strain evidence="9">cv. Chinese Spring</strain>
    </source>
</reference>
<dbReference type="GO" id="GO:0006952">
    <property type="term" value="P:defense response"/>
    <property type="evidence" value="ECO:0007669"/>
    <property type="project" value="UniProtKB-KW"/>
</dbReference>
<dbReference type="Gramene" id="TraesCS2A02G006900.1">
    <property type="protein sequence ID" value="TraesCS2A02G006900.1.cds1"/>
    <property type="gene ID" value="TraesCS2A02G006900"/>
</dbReference>
<accession>A0A3B6ANS2</accession>
<dbReference type="Gramene" id="TraesCLE_scaffold_034963_01G000200.1">
    <property type="protein sequence ID" value="TraesCLE_scaffold_034963_01G000200.1"/>
    <property type="gene ID" value="TraesCLE_scaffold_034963_01G000200"/>
</dbReference>
<dbReference type="Gramene" id="TraesJUL2A03G00583160.1">
    <property type="protein sequence ID" value="TraesJUL2A03G00583160.1.CDS1"/>
    <property type="gene ID" value="TraesJUL2A03G00583160"/>
</dbReference>
<dbReference type="SUPFAM" id="SSF52540">
    <property type="entry name" value="P-loop containing nucleoside triphosphate hydrolases"/>
    <property type="match status" value="1"/>
</dbReference>
<evidence type="ECO:0000313" key="9">
    <source>
        <dbReference type="EnsemblPlants" id="TraesCS2A02G006900.1.cds1"/>
    </source>
</evidence>
<dbReference type="Gramene" id="TraesLAC2A03G00584140.1">
    <property type="protein sequence ID" value="TraesLAC2A03G00584140.1.CDS1"/>
    <property type="gene ID" value="TraesLAC2A03G00584140"/>
</dbReference>
<evidence type="ECO:0000313" key="10">
    <source>
        <dbReference type="Proteomes" id="UP000019116"/>
    </source>
</evidence>
<keyword evidence="3" id="KW-0677">Repeat</keyword>
<evidence type="ECO:0000256" key="6">
    <source>
        <dbReference type="SAM" id="Coils"/>
    </source>
</evidence>
<proteinExistence type="inferred from homology"/>
<dbReference type="Pfam" id="PF18052">
    <property type="entry name" value="Rx_N"/>
    <property type="match status" value="1"/>
</dbReference>
<dbReference type="PANTHER" id="PTHR33377">
    <property type="entry name" value="OS10G0134700 PROTEIN-RELATED"/>
    <property type="match status" value="1"/>
</dbReference>
<dbReference type="EnsemblPlants" id="TraesCS2A02G006900.1">
    <property type="protein sequence ID" value="TraesCS2A02G006900.1.cds1"/>
    <property type="gene ID" value="TraesCS2A02G006900"/>
</dbReference>
<evidence type="ECO:0000259" key="7">
    <source>
        <dbReference type="Pfam" id="PF00931"/>
    </source>
</evidence>
<evidence type="ECO:0008006" key="11">
    <source>
        <dbReference type="Google" id="ProtNLM"/>
    </source>
</evidence>
<comment type="similarity">
    <text evidence="1">Belongs to the disease resistance NB-LRR family.</text>
</comment>
<evidence type="ECO:0000259" key="8">
    <source>
        <dbReference type="Pfam" id="PF18052"/>
    </source>
</evidence>
<dbReference type="Gramene" id="TraesROB_scaffold_009674_01G000800.1">
    <property type="protein sequence ID" value="TraesROB_scaffold_009674_01G000800.1"/>
    <property type="gene ID" value="TraesROB_scaffold_009674_01G000800"/>
</dbReference>
<dbReference type="PANTHER" id="PTHR33377:SF113">
    <property type="entry name" value="AAA+ ATPASE DOMAIN-CONTAINING PROTEIN"/>
    <property type="match status" value="1"/>
</dbReference>
<dbReference type="InterPro" id="IPR027417">
    <property type="entry name" value="P-loop_NTPase"/>
</dbReference>
<feature type="domain" description="NB-ARC" evidence="7">
    <location>
        <begin position="256"/>
        <end position="323"/>
    </location>
</feature>
<dbReference type="InterPro" id="IPR002182">
    <property type="entry name" value="NB-ARC"/>
</dbReference>
<dbReference type="Gramene" id="TraesCS2A03G0011200.1">
    <property type="protein sequence ID" value="TraesCS2A03G0011200.1.CDS1"/>
    <property type="gene ID" value="TraesCS2A03G0011200"/>
</dbReference>
<sequence length="334" mass="36916">MADVALGVAQWVVAKALAPVADGVLEAWAASRNFGPNIEALRMELLVVQATLENATRKELGGPAMEMLLEKLRKLAHNAEDLLDELDYFRIHDELHGTYDTADQHGEGGVHDLALNARHTAKAVGKLVNCFPWQRAKRRQRSPADSSSAASANQEVSGCMPKLGKLLPFSSSPDSHVREEDCGNVQETPILGFNRVDFSQKMKDIVENLQLVREDVNGLLQSCGPRNASNIVQCRPITKGGIYEPKLYGRDLVMNSIIDDITKGRHCDKGVTVLPVVGLGGMGKTTLIQHIYRNQRVLSHFPVMIWICVSLNFNLDNVLEQIKTYTPQVESEKE</sequence>